<reference evidence="1" key="1">
    <citation type="submission" date="2014-12" db="EMBL/GenBank/DDBJ databases">
        <title>Insight into the proteome of Arion vulgaris.</title>
        <authorList>
            <person name="Aradska J."/>
            <person name="Bulat T."/>
            <person name="Smidak R."/>
            <person name="Sarate P."/>
            <person name="Gangsoo J."/>
            <person name="Sialana F."/>
            <person name="Bilban M."/>
            <person name="Lubec G."/>
        </authorList>
    </citation>
    <scope>NUCLEOTIDE SEQUENCE</scope>
    <source>
        <tissue evidence="1">Skin</tissue>
    </source>
</reference>
<feature type="non-terminal residue" evidence="1">
    <location>
        <position position="97"/>
    </location>
</feature>
<dbReference type="AlphaFoldDB" id="A0A0B6XWV6"/>
<proteinExistence type="predicted"/>
<accession>A0A0B6XWV6</accession>
<evidence type="ECO:0000313" key="1">
    <source>
        <dbReference type="EMBL" id="CEK48532.1"/>
    </source>
</evidence>
<organism evidence="1">
    <name type="scientific">Arion vulgaris</name>
    <dbReference type="NCBI Taxonomy" id="1028688"/>
    <lineage>
        <taxon>Eukaryota</taxon>
        <taxon>Metazoa</taxon>
        <taxon>Spiralia</taxon>
        <taxon>Lophotrochozoa</taxon>
        <taxon>Mollusca</taxon>
        <taxon>Gastropoda</taxon>
        <taxon>Heterobranchia</taxon>
        <taxon>Euthyneura</taxon>
        <taxon>Panpulmonata</taxon>
        <taxon>Eupulmonata</taxon>
        <taxon>Stylommatophora</taxon>
        <taxon>Helicina</taxon>
        <taxon>Arionoidea</taxon>
        <taxon>Arionidae</taxon>
        <taxon>Arion</taxon>
    </lineage>
</organism>
<feature type="non-terminal residue" evidence="1">
    <location>
        <position position="1"/>
    </location>
</feature>
<gene>
    <name evidence="1" type="primary">ORF4313</name>
</gene>
<protein>
    <submittedName>
        <fullName evidence="1">Uncharacterized protein</fullName>
    </submittedName>
</protein>
<dbReference type="EMBL" id="HACG01001667">
    <property type="protein sequence ID" value="CEK48532.1"/>
    <property type="molecule type" value="Transcribed_RNA"/>
</dbReference>
<sequence length="97" mass="10517">GTSGLANVGDIEATDSDQSFSFSDTYQQFSDSKKICTQEPSLQAMQNANQSFPYSNSYRTLQSMELPSISNSSSVGAGLGDVYSQTNNDFVMSQVNY</sequence>
<name>A0A0B6XWV6_9EUPU</name>